<reference evidence="3" key="1">
    <citation type="submission" date="2023-06" db="EMBL/GenBank/DDBJ databases">
        <title>Survivors Of The Sea: Transcriptome response of Skeletonema marinoi to long-term dormancy.</title>
        <authorList>
            <person name="Pinder M.I.M."/>
            <person name="Kourtchenko O."/>
            <person name="Robertson E.K."/>
            <person name="Larsson T."/>
            <person name="Maumus F."/>
            <person name="Osuna-Cruz C.M."/>
            <person name="Vancaester E."/>
            <person name="Stenow R."/>
            <person name="Vandepoele K."/>
            <person name="Ploug H."/>
            <person name="Bruchert V."/>
            <person name="Godhe A."/>
            <person name="Topel M."/>
        </authorList>
    </citation>
    <scope>NUCLEOTIDE SEQUENCE</scope>
    <source>
        <strain evidence="3">R05AC</strain>
    </source>
</reference>
<protein>
    <recommendedName>
        <fullName evidence="2">Adaptor protein ClpS core domain-containing protein</fullName>
    </recommendedName>
</protein>
<dbReference type="GO" id="GO:0006508">
    <property type="term" value="P:proteolysis"/>
    <property type="evidence" value="ECO:0007669"/>
    <property type="project" value="InterPro"/>
</dbReference>
<dbReference type="PANTHER" id="PTHR33473">
    <property type="entry name" value="ATP-DEPENDENT CLP PROTEASE ADAPTER PROTEIN CLPS1, CHLOROPLASTIC"/>
    <property type="match status" value="1"/>
</dbReference>
<dbReference type="PANTHER" id="PTHR33473:SF17">
    <property type="entry name" value="ATP-DEPENDENT CLP PROTEASE ADAPTER PROTEIN CLPS1, CHLOROPLASTIC"/>
    <property type="match status" value="1"/>
</dbReference>
<organism evidence="3 4">
    <name type="scientific">Skeletonema marinoi</name>
    <dbReference type="NCBI Taxonomy" id="267567"/>
    <lineage>
        <taxon>Eukaryota</taxon>
        <taxon>Sar</taxon>
        <taxon>Stramenopiles</taxon>
        <taxon>Ochrophyta</taxon>
        <taxon>Bacillariophyta</taxon>
        <taxon>Coscinodiscophyceae</taxon>
        <taxon>Thalassiosirophycidae</taxon>
        <taxon>Thalassiosirales</taxon>
        <taxon>Skeletonemataceae</taxon>
        <taxon>Skeletonema</taxon>
        <taxon>Skeletonema marinoi-dohrnii complex</taxon>
    </lineage>
</organism>
<accession>A0AAD8XUX4</accession>
<dbReference type="InterPro" id="IPR014719">
    <property type="entry name" value="Ribosomal_bL12_C/ClpS-like"/>
</dbReference>
<feature type="signal peptide" evidence="1">
    <location>
        <begin position="1"/>
        <end position="21"/>
    </location>
</feature>
<dbReference type="AlphaFoldDB" id="A0AAD8XUX4"/>
<dbReference type="SUPFAM" id="SSF54736">
    <property type="entry name" value="ClpS-like"/>
    <property type="match status" value="1"/>
</dbReference>
<dbReference type="InterPro" id="IPR003769">
    <property type="entry name" value="ClpS_core"/>
</dbReference>
<dbReference type="Proteomes" id="UP001224775">
    <property type="component" value="Unassembled WGS sequence"/>
</dbReference>
<evidence type="ECO:0000259" key="2">
    <source>
        <dbReference type="Pfam" id="PF02617"/>
    </source>
</evidence>
<gene>
    <name evidence="3" type="ORF">QTG54_014841</name>
</gene>
<proteinExistence type="predicted"/>
<evidence type="ECO:0000256" key="1">
    <source>
        <dbReference type="SAM" id="SignalP"/>
    </source>
</evidence>
<dbReference type="Pfam" id="PF02617">
    <property type="entry name" value="ClpS"/>
    <property type="match status" value="1"/>
</dbReference>
<name>A0AAD8XUX4_9STRA</name>
<dbReference type="Gene3D" id="3.30.1390.10">
    <property type="match status" value="1"/>
</dbReference>
<dbReference type="InterPro" id="IPR022935">
    <property type="entry name" value="ClpS"/>
</dbReference>
<feature type="domain" description="Adaptor protein ClpS core" evidence="2">
    <location>
        <begin position="88"/>
        <end position="158"/>
    </location>
</feature>
<comment type="caution">
    <text evidence="3">The sequence shown here is derived from an EMBL/GenBank/DDBJ whole genome shotgun (WGS) entry which is preliminary data.</text>
</comment>
<evidence type="ECO:0000313" key="3">
    <source>
        <dbReference type="EMBL" id="KAK1734334.1"/>
    </source>
</evidence>
<keyword evidence="1" id="KW-0732">Signal</keyword>
<dbReference type="GO" id="GO:0030163">
    <property type="term" value="P:protein catabolic process"/>
    <property type="evidence" value="ECO:0007669"/>
    <property type="project" value="InterPro"/>
</dbReference>
<evidence type="ECO:0000313" key="4">
    <source>
        <dbReference type="Proteomes" id="UP001224775"/>
    </source>
</evidence>
<feature type="chain" id="PRO_5042239232" description="Adaptor protein ClpS core domain-containing protein" evidence="1">
    <location>
        <begin position="22"/>
        <end position="166"/>
    </location>
</feature>
<keyword evidence="4" id="KW-1185">Reference proteome</keyword>
<sequence length="166" mass="18657">MRSVAILLVCCFALCIDGTTSYSAALPPPRLVVPTPLQWSVSRPQQTTPASDLVEPLHNMKSVLRRAKSRLQTLVRKKTDPAKKQKEPEEMWQVLFHDTKYLPGHVARILAKVFPISRKAAYEICLRAREEGMVPLTVCNKKQAEKYCGAILRQGLTATIEPLDFT</sequence>
<dbReference type="EMBL" id="JATAAI010000039">
    <property type="protein sequence ID" value="KAK1734334.1"/>
    <property type="molecule type" value="Genomic_DNA"/>
</dbReference>